<dbReference type="Proteomes" id="UP000790787">
    <property type="component" value="Chromosome 23"/>
</dbReference>
<dbReference type="RefSeq" id="XP_016453260.2">
    <property type="nucleotide sequence ID" value="XM_016597774.2"/>
</dbReference>
<sequence>MIVASLIATMAFQAGLNPASGVWQDDLPGINVSPQHTVSSSVTTDNYPAGHEAKHTAGSSVMADKYPIGYQRYLIANTIGFMASMSVILLLISGLPLRKKGLMWILMFIMWIAISATAYTYGMSISVFTPESQEEPLANVLGISVFIWIGLMALLFLIHTIRLMAKAVRKLRQSAVNKS</sequence>
<reference evidence="7" key="1">
    <citation type="journal article" date="2014" name="Nat. Commun.">
        <title>The tobacco genome sequence and its comparison with those of tomato and potato.</title>
        <authorList>
            <person name="Sierro N."/>
            <person name="Battey J.N."/>
            <person name="Ouadi S."/>
            <person name="Bakaher N."/>
            <person name="Bovet L."/>
            <person name="Willig A."/>
            <person name="Goepfert S."/>
            <person name="Peitsch M.C."/>
            <person name="Ivanov N.V."/>
        </authorList>
    </citation>
    <scope>NUCLEOTIDE SEQUENCE [LARGE SCALE GENOMIC DNA]</scope>
</reference>
<dbReference type="OMA" id="SMFGIVI"/>
<evidence type="ECO:0000256" key="2">
    <source>
        <dbReference type="ARBA" id="ARBA00022692"/>
    </source>
</evidence>
<dbReference type="Pfam" id="PF13962">
    <property type="entry name" value="PGG"/>
    <property type="match status" value="2"/>
</dbReference>
<dbReference type="InterPro" id="IPR026961">
    <property type="entry name" value="PGG_dom"/>
</dbReference>
<keyword evidence="5" id="KW-0040">ANK repeat</keyword>
<organism evidence="7 8">
    <name type="scientific">Nicotiana tabacum</name>
    <name type="common">Common tobacco</name>
    <dbReference type="NCBI Taxonomy" id="4097"/>
    <lineage>
        <taxon>Eukaryota</taxon>
        <taxon>Viridiplantae</taxon>
        <taxon>Streptophyta</taxon>
        <taxon>Embryophyta</taxon>
        <taxon>Tracheophyta</taxon>
        <taxon>Spermatophyta</taxon>
        <taxon>Magnoliopsida</taxon>
        <taxon>eudicotyledons</taxon>
        <taxon>Gunneridae</taxon>
        <taxon>Pentapetalae</taxon>
        <taxon>asterids</taxon>
        <taxon>lamiids</taxon>
        <taxon>Solanales</taxon>
        <taxon>Solanaceae</taxon>
        <taxon>Nicotianoideae</taxon>
        <taxon>Nicotianeae</taxon>
        <taxon>Nicotiana</taxon>
    </lineage>
</organism>
<dbReference type="KEGG" id="nta:107777687"/>
<comment type="subcellular location">
    <subcellularLocation>
        <location evidence="1">Membrane</location>
        <topology evidence="1">Multi-pass membrane protein</topology>
    </subcellularLocation>
</comment>
<keyword evidence="3" id="KW-0677">Repeat</keyword>
<reference evidence="8" key="2">
    <citation type="submission" date="2025-08" db="UniProtKB">
        <authorList>
            <consortium name="RefSeq"/>
        </authorList>
    </citation>
    <scope>IDENTIFICATION</scope>
    <source>
        <tissue evidence="8">Leaf</tissue>
    </source>
</reference>
<dbReference type="PaxDb" id="4097-A0A1S3YMU9"/>
<dbReference type="PANTHER" id="PTHR24186:SF37">
    <property type="entry name" value="PGG DOMAIN-CONTAINING PROTEIN"/>
    <property type="match status" value="1"/>
</dbReference>
<accession>A0A1S3YMU9</accession>
<dbReference type="PANTHER" id="PTHR24186">
    <property type="entry name" value="PROTEIN PHOSPHATASE 1 REGULATORY SUBUNIT"/>
    <property type="match status" value="1"/>
</dbReference>
<keyword evidence="7" id="KW-1185">Reference proteome</keyword>
<evidence type="ECO:0000256" key="6">
    <source>
        <dbReference type="ARBA" id="ARBA00023136"/>
    </source>
</evidence>
<evidence type="ECO:0000256" key="4">
    <source>
        <dbReference type="ARBA" id="ARBA00022989"/>
    </source>
</evidence>
<name>A0A1S3YMU9_TOBAC</name>
<evidence type="ECO:0000256" key="1">
    <source>
        <dbReference type="ARBA" id="ARBA00004141"/>
    </source>
</evidence>
<keyword evidence="2" id="KW-0812">Transmembrane</keyword>
<dbReference type="OrthoDB" id="7729168at2759"/>
<evidence type="ECO:0000313" key="8">
    <source>
        <dbReference type="RefSeq" id="XP_016453260.2"/>
    </source>
</evidence>
<keyword evidence="4" id="KW-1133">Transmembrane helix</keyword>
<protein>
    <submittedName>
        <fullName evidence="8">Uncharacterized protein LOC107777687</fullName>
    </submittedName>
</protein>
<evidence type="ECO:0000256" key="3">
    <source>
        <dbReference type="ARBA" id="ARBA00022737"/>
    </source>
</evidence>
<dbReference type="STRING" id="4097.A0A1S3YMU9"/>
<evidence type="ECO:0000256" key="5">
    <source>
        <dbReference type="ARBA" id="ARBA00023043"/>
    </source>
</evidence>
<dbReference type="GeneID" id="107777687"/>
<proteinExistence type="predicted"/>
<keyword evidence="6" id="KW-0472">Membrane</keyword>
<gene>
    <name evidence="8" type="primary">LOC107777687</name>
</gene>
<evidence type="ECO:0000313" key="7">
    <source>
        <dbReference type="Proteomes" id="UP000790787"/>
    </source>
</evidence>
<dbReference type="AlphaFoldDB" id="A0A1S3YMU9"/>
<dbReference type="GO" id="GO:0016020">
    <property type="term" value="C:membrane"/>
    <property type="evidence" value="ECO:0007669"/>
    <property type="project" value="UniProtKB-SubCell"/>
</dbReference>
<dbReference type="RefSeq" id="XP_016453260.1">
    <property type="nucleotide sequence ID" value="XM_016597774.1"/>
</dbReference>